<dbReference type="GO" id="GO:0004527">
    <property type="term" value="F:exonuclease activity"/>
    <property type="evidence" value="ECO:0007669"/>
    <property type="project" value="UniProtKB-KW"/>
</dbReference>
<dbReference type="InterPro" id="IPR013520">
    <property type="entry name" value="Ribonucl_H"/>
</dbReference>
<comment type="subcellular location">
    <subcellularLocation>
        <location evidence="1">Nucleus</location>
    </subcellularLocation>
</comment>
<feature type="region of interest" description="Disordered" evidence="7">
    <location>
        <begin position="1"/>
        <end position="79"/>
    </location>
</feature>
<evidence type="ECO:0000259" key="8">
    <source>
        <dbReference type="SMART" id="SM00479"/>
    </source>
</evidence>
<organism evidence="9 10">
    <name type="scientific">Saccharata proteae CBS 121410</name>
    <dbReference type="NCBI Taxonomy" id="1314787"/>
    <lineage>
        <taxon>Eukaryota</taxon>
        <taxon>Fungi</taxon>
        <taxon>Dikarya</taxon>
        <taxon>Ascomycota</taxon>
        <taxon>Pezizomycotina</taxon>
        <taxon>Dothideomycetes</taxon>
        <taxon>Dothideomycetes incertae sedis</taxon>
        <taxon>Botryosphaeriales</taxon>
        <taxon>Saccharataceae</taxon>
        <taxon>Saccharata</taxon>
    </lineage>
</organism>
<dbReference type="AlphaFoldDB" id="A0A9P4HUK8"/>
<dbReference type="InterPro" id="IPR036397">
    <property type="entry name" value="RNaseH_sf"/>
</dbReference>
<dbReference type="PANTHER" id="PTHR12801:SF115">
    <property type="entry name" value="FI18136P1-RELATED"/>
    <property type="match status" value="1"/>
</dbReference>
<evidence type="ECO:0000256" key="4">
    <source>
        <dbReference type="ARBA" id="ARBA00022801"/>
    </source>
</evidence>
<keyword evidence="4" id="KW-0378">Hydrolase</keyword>
<dbReference type="InterPro" id="IPR034922">
    <property type="entry name" value="REX1-like_exo"/>
</dbReference>
<reference evidence="9" key="1">
    <citation type="journal article" date="2020" name="Stud. Mycol.">
        <title>101 Dothideomycetes genomes: a test case for predicting lifestyles and emergence of pathogens.</title>
        <authorList>
            <person name="Haridas S."/>
            <person name="Albert R."/>
            <person name="Binder M."/>
            <person name="Bloem J."/>
            <person name="Labutti K."/>
            <person name="Salamov A."/>
            <person name="Andreopoulos B."/>
            <person name="Baker S."/>
            <person name="Barry K."/>
            <person name="Bills G."/>
            <person name="Bluhm B."/>
            <person name="Cannon C."/>
            <person name="Castanera R."/>
            <person name="Culley D."/>
            <person name="Daum C."/>
            <person name="Ezra D."/>
            <person name="Gonzalez J."/>
            <person name="Henrissat B."/>
            <person name="Kuo A."/>
            <person name="Liang C."/>
            <person name="Lipzen A."/>
            <person name="Lutzoni F."/>
            <person name="Magnuson J."/>
            <person name="Mondo S."/>
            <person name="Nolan M."/>
            <person name="Ohm R."/>
            <person name="Pangilinan J."/>
            <person name="Park H.-J."/>
            <person name="Ramirez L."/>
            <person name="Alfaro M."/>
            <person name="Sun H."/>
            <person name="Tritt A."/>
            <person name="Yoshinaga Y."/>
            <person name="Zwiers L.-H."/>
            <person name="Turgeon B."/>
            <person name="Goodwin S."/>
            <person name="Spatafora J."/>
            <person name="Crous P."/>
            <person name="Grigoriev I."/>
        </authorList>
    </citation>
    <scope>NUCLEOTIDE SEQUENCE</scope>
    <source>
        <strain evidence="9">CBS 121410</strain>
    </source>
</reference>
<dbReference type="Proteomes" id="UP000799776">
    <property type="component" value="Unassembled WGS sequence"/>
</dbReference>
<evidence type="ECO:0000256" key="2">
    <source>
        <dbReference type="ARBA" id="ARBA00006357"/>
    </source>
</evidence>
<dbReference type="CDD" id="cd06145">
    <property type="entry name" value="REX1_like"/>
    <property type="match status" value="1"/>
</dbReference>
<protein>
    <recommendedName>
        <fullName evidence="8">Exonuclease domain-containing protein</fullName>
    </recommendedName>
</protein>
<evidence type="ECO:0000256" key="1">
    <source>
        <dbReference type="ARBA" id="ARBA00004123"/>
    </source>
</evidence>
<evidence type="ECO:0000256" key="3">
    <source>
        <dbReference type="ARBA" id="ARBA00022722"/>
    </source>
</evidence>
<dbReference type="GO" id="GO:0005634">
    <property type="term" value="C:nucleus"/>
    <property type="evidence" value="ECO:0007669"/>
    <property type="project" value="UniProtKB-SubCell"/>
</dbReference>
<dbReference type="OrthoDB" id="206335at2759"/>
<dbReference type="PANTHER" id="PTHR12801">
    <property type="entry name" value="RNA EXONUCLEASE REXO1 / RECO3 FAMILY MEMBER-RELATED"/>
    <property type="match status" value="1"/>
</dbReference>
<evidence type="ECO:0000256" key="5">
    <source>
        <dbReference type="ARBA" id="ARBA00022839"/>
    </source>
</evidence>
<evidence type="ECO:0000256" key="7">
    <source>
        <dbReference type="SAM" id="MobiDB-lite"/>
    </source>
</evidence>
<gene>
    <name evidence="9" type="ORF">K490DRAFT_73271</name>
</gene>
<dbReference type="EMBL" id="ML978717">
    <property type="protein sequence ID" value="KAF2088330.1"/>
    <property type="molecule type" value="Genomic_DNA"/>
</dbReference>
<sequence>MSGKKRSHEDFVEDAVTAGDESDDGDKNGAQSQEPRPAANGSTSADGGDWELVERRAAKRQKKVPKKSSQNYPAITHSPSNRLQTHVNLVALQQLVLYILADGAAPQWCAVKDKARIRKVVVLMVPGLEAGMFDGSIPLEEAGAGDGDVAMKGTEKKKMKALSPDDYYPVKLVEEKLPEPVKPFADLFEHLWPVKTPGDDKFAKIHSPLHAMLTAPLPRSKDEKKTKGPNTPNAAKTWQNKRTPITEYLATAEDLTENDYILHPVYYETEAEKEEALAMREEGSQGTAHGWFDTPVEKLEDGAVPESEIEAGSITAGRNIITMDCEMCKTAGDNFELTRISMLDWDGNIILDELVKPPNPITNYLTAYSGITPEMLAPVTTTLVDIQKRLLDIITPRTILVGHSLNSDLAALKLTHPFIIDTSILYPHPRGPPLKSSLKWLSQKYLAREIQKNHGSSGHDSVEDARACLDLVKQKCEKGPRWGTNDMSGESIFKRLSRATKPKGHTASAAAVPRTGAVVDWGDPKKGHGNYATVTVGCETDAEVVEGVKKVVRGRSDDVKVPVEGVDFCWARFRELEAVRGWWTRSKTRDNAEMRAKALAKTQLLDPEAEPDVPANEDSAAVAAPLAPPSDPSPSILARTLSQTVAHISALASSLPPCTALIVYSGTGDPREQERLHALKREFQREYKVKKWDELAVKWTDTEEQDLKRACREARRGVGFVAVV</sequence>
<evidence type="ECO:0000313" key="9">
    <source>
        <dbReference type="EMBL" id="KAF2088330.1"/>
    </source>
</evidence>
<comment type="similarity">
    <text evidence="2">Belongs to the REXO1/REXO3 family.</text>
</comment>
<dbReference type="SMART" id="SM00479">
    <property type="entry name" value="EXOIII"/>
    <property type="match status" value="1"/>
</dbReference>
<evidence type="ECO:0000256" key="6">
    <source>
        <dbReference type="ARBA" id="ARBA00023242"/>
    </source>
</evidence>
<dbReference type="FunFam" id="3.30.420.10:FF:000019">
    <property type="entry name" value="RNA exonuclease NEF-sp"/>
    <property type="match status" value="1"/>
</dbReference>
<dbReference type="InterPro" id="IPR012337">
    <property type="entry name" value="RNaseH-like_sf"/>
</dbReference>
<keyword evidence="5" id="KW-0269">Exonuclease</keyword>
<feature type="domain" description="Exonuclease" evidence="8">
    <location>
        <begin position="319"/>
        <end position="481"/>
    </location>
</feature>
<accession>A0A9P4HUK8</accession>
<comment type="caution">
    <text evidence="9">The sequence shown here is derived from an EMBL/GenBank/DDBJ whole genome shotgun (WGS) entry which is preliminary data.</text>
</comment>
<dbReference type="GO" id="GO:0003676">
    <property type="term" value="F:nucleic acid binding"/>
    <property type="evidence" value="ECO:0007669"/>
    <property type="project" value="InterPro"/>
</dbReference>
<feature type="compositionally biased region" description="Basic residues" evidence="7">
    <location>
        <begin position="57"/>
        <end position="66"/>
    </location>
</feature>
<dbReference type="Gene3D" id="3.30.420.10">
    <property type="entry name" value="Ribonuclease H-like superfamily/Ribonuclease H"/>
    <property type="match status" value="1"/>
</dbReference>
<feature type="compositionally biased region" description="Polar residues" evidence="7">
    <location>
        <begin position="29"/>
        <end position="45"/>
    </location>
</feature>
<feature type="compositionally biased region" description="Polar residues" evidence="7">
    <location>
        <begin position="228"/>
        <end position="237"/>
    </location>
</feature>
<keyword evidence="3" id="KW-0540">Nuclease</keyword>
<dbReference type="Pfam" id="PF00929">
    <property type="entry name" value="RNase_T"/>
    <property type="match status" value="1"/>
</dbReference>
<name>A0A9P4HUK8_9PEZI</name>
<evidence type="ECO:0000313" key="10">
    <source>
        <dbReference type="Proteomes" id="UP000799776"/>
    </source>
</evidence>
<feature type="compositionally biased region" description="Polar residues" evidence="7">
    <location>
        <begin position="67"/>
        <end position="79"/>
    </location>
</feature>
<keyword evidence="10" id="KW-1185">Reference proteome</keyword>
<keyword evidence="6" id="KW-0539">Nucleus</keyword>
<dbReference type="SUPFAM" id="SSF53098">
    <property type="entry name" value="Ribonuclease H-like"/>
    <property type="match status" value="1"/>
</dbReference>
<feature type="region of interest" description="Disordered" evidence="7">
    <location>
        <begin position="602"/>
        <end position="628"/>
    </location>
</feature>
<feature type="region of interest" description="Disordered" evidence="7">
    <location>
        <begin position="216"/>
        <end position="237"/>
    </location>
</feature>
<dbReference type="InterPro" id="IPR047021">
    <property type="entry name" value="REXO1/3/4-like"/>
</dbReference>
<proteinExistence type="inferred from homology"/>